<gene>
    <name evidence="1" type="ORF">S01H4_08662</name>
</gene>
<dbReference type="SUPFAM" id="SSF48452">
    <property type="entry name" value="TPR-like"/>
    <property type="match status" value="1"/>
</dbReference>
<evidence type="ECO:0000313" key="1">
    <source>
        <dbReference type="EMBL" id="GAG71155.1"/>
    </source>
</evidence>
<comment type="caution">
    <text evidence="1">The sequence shown here is derived from an EMBL/GenBank/DDBJ whole genome shotgun (WGS) entry which is preliminary data.</text>
</comment>
<evidence type="ECO:0008006" key="2">
    <source>
        <dbReference type="Google" id="ProtNLM"/>
    </source>
</evidence>
<proteinExistence type="predicted"/>
<dbReference type="Gene3D" id="1.25.40.10">
    <property type="entry name" value="Tetratricopeptide repeat domain"/>
    <property type="match status" value="1"/>
</dbReference>
<sequence length="227" mass="26344">MYNNELKEEKEIEAIKLIDWAEELADNGEGDKAIDEYEKAAQIYLDIGGYIKLDELYIRITHLISQYKNNIQATYRLKSIIRKTEELKLYEISAKLLIQLGNLSFRMKDWETAGESWNKAGDYLYEVDPEDYNSLASILLLKAGQSFERSHITKDLGKQLILKAVMRINKFDELYQQEEIKAQNLIINKEFEAAADKFYTISTYFKQSLDNLGALLDEEESKDTALN</sequence>
<reference evidence="1" key="1">
    <citation type="journal article" date="2014" name="Front. Microbiol.">
        <title>High frequency of phylogenetically diverse reductive dehalogenase-homologous genes in deep subseafloor sedimentary metagenomes.</title>
        <authorList>
            <person name="Kawai M."/>
            <person name="Futagami T."/>
            <person name="Toyoda A."/>
            <person name="Takaki Y."/>
            <person name="Nishi S."/>
            <person name="Hori S."/>
            <person name="Arai W."/>
            <person name="Tsubouchi T."/>
            <person name="Morono Y."/>
            <person name="Uchiyama I."/>
            <person name="Ito T."/>
            <person name="Fujiyama A."/>
            <person name="Inagaki F."/>
            <person name="Takami H."/>
        </authorList>
    </citation>
    <scope>NUCLEOTIDE SEQUENCE</scope>
    <source>
        <strain evidence="1">Expedition CK06-06</strain>
    </source>
</reference>
<dbReference type="EMBL" id="BART01003005">
    <property type="protein sequence ID" value="GAG71155.1"/>
    <property type="molecule type" value="Genomic_DNA"/>
</dbReference>
<feature type="non-terminal residue" evidence="1">
    <location>
        <position position="227"/>
    </location>
</feature>
<dbReference type="AlphaFoldDB" id="X0ZN21"/>
<name>X0ZN21_9ZZZZ</name>
<accession>X0ZN21</accession>
<organism evidence="1">
    <name type="scientific">marine sediment metagenome</name>
    <dbReference type="NCBI Taxonomy" id="412755"/>
    <lineage>
        <taxon>unclassified sequences</taxon>
        <taxon>metagenomes</taxon>
        <taxon>ecological metagenomes</taxon>
    </lineage>
</organism>
<protein>
    <recommendedName>
        <fullName evidence="2">MalT-like TPR region domain-containing protein</fullName>
    </recommendedName>
</protein>
<dbReference type="InterPro" id="IPR011990">
    <property type="entry name" value="TPR-like_helical_dom_sf"/>
</dbReference>